<organism evidence="1 2">
    <name type="scientific">Thalassoglobus polymorphus</name>
    <dbReference type="NCBI Taxonomy" id="2527994"/>
    <lineage>
        <taxon>Bacteria</taxon>
        <taxon>Pseudomonadati</taxon>
        <taxon>Planctomycetota</taxon>
        <taxon>Planctomycetia</taxon>
        <taxon>Planctomycetales</taxon>
        <taxon>Planctomycetaceae</taxon>
        <taxon>Thalassoglobus</taxon>
    </lineage>
</organism>
<sequence length="594" mass="65501">MTKRHDDRAGQHILLTALGAQSRMTRYSLNGVSAEAELTPLALLQCLPELDRPNRVVALVTSGAKSSTWKTFSESVQSLVGIEAELVEIPDGRNAEEIRQIIERAAKAFGDDVHLTLDVTQGFRHFPFVLYALALYLTSLRGITLRGAYYGMLEGPDDPKPIVDLKPLLELPEWFHAVRVFRETGSVKSLAKTIQRTKEENSTSAAVDTIVASIEELSFAYESAIPLELAEASRAVSSELSGGFPESVSSTIPLSAQLSALLNDTCRTFRNDRSSLQTELTGKQTHWKSIILLDQDELKNEAKLIDLYLSRDQLPLALGLMREWVVSYLIFRSGASESWLDNSWGGARSSAERSLGALAAIQRDREGRRASGITLDDNQKAWAEFWNRLTELRNELHHHGMKKPVVVSRPPNMKKVLAFWNSLKAFDASAPDLPALGGSHGNLLLTALGTTPGVLFSALKNAPGVTRCIVICSEQSRLTIESAAGEAGFSGKIKPIQMADPHGGYPEEEKMSFEAESKRWLLESDSVLVNLTGGTTLMGMAVQNLADAARSLNRDCRRFVLVDRRPPDQQRSHPFEKGEVRWLDTPLEITDADD</sequence>
<dbReference type="EMBL" id="CP036267">
    <property type="protein sequence ID" value="QDT31137.1"/>
    <property type="molecule type" value="Genomic_DNA"/>
</dbReference>
<proteinExistence type="predicted"/>
<gene>
    <name evidence="1" type="ORF">Mal48_03680</name>
</gene>
<reference evidence="1 2" key="1">
    <citation type="submission" date="2019-02" db="EMBL/GenBank/DDBJ databases">
        <title>Deep-cultivation of Planctomycetes and their phenomic and genomic characterization uncovers novel biology.</title>
        <authorList>
            <person name="Wiegand S."/>
            <person name="Jogler M."/>
            <person name="Boedeker C."/>
            <person name="Pinto D."/>
            <person name="Vollmers J."/>
            <person name="Rivas-Marin E."/>
            <person name="Kohn T."/>
            <person name="Peeters S.H."/>
            <person name="Heuer A."/>
            <person name="Rast P."/>
            <person name="Oberbeckmann S."/>
            <person name="Bunk B."/>
            <person name="Jeske O."/>
            <person name="Meyerdierks A."/>
            <person name="Storesund J.E."/>
            <person name="Kallscheuer N."/>
            <person name="Luecker S."/>
            <person name="Lage O.M."/>
            <person name="Pohl T."/>
            <person name="Merkel B.J."/>
            <person name="Hornburger P."/>
            <person name="Mueller R.-W."/>
            <person name="Bruemmer F."/>
            <person name="Labrenz M."/>
            <person name="Spormann A.M."/>
            <person name="Op den Camp H."/>
            <person name="Overmann J."/>
            <person name="Amann R."/>
            <person name="Jetten M.S.M."/>
            <person name="Mascher T."/>
            <person name="Medema M.H."/>
            <person name="Devos D.P."/>
            <person name="Kaster A.-K."/>
            <person name="Ovreas L."/>
            <person name="Rohde M."/>
            <person name="Galperin M.Y."/>
            <person name="Jogler C."/>
        </authorList>
    </citation>
    <scope>NUCLEOTIDE SEQUENCE [LARGE SCALE GENOMIC DNA]</scope>
    <source>
        <strain evidence="1 2">Mal48</strain>
    </source>
</reference>
<name>A0A517QHV7_9PLAN</name>
<dbReference type="OrthoDB" id="9777703at2"/>
<accession>A0A517QHV7</accession>
<dbReference type="RefSeq" id="WP_145195494.1">
    <property type="nucleotide sequence ID" value="NZ_CP036267.1"/>
</dbReference>
<protein>
    <submittedName>
        <fullName evidence="1">CRISPR-associated (Cas) DxTHG family protein</fullName>
    </submittedName>
</protein>
<evidence type="ECO:0000313" key="2">
    <source>
        <dbReference type="Proteomes" id="UP000315724"/>
    </source>
</evidence>
<dbReference type="AlphaFoldDB" id="A0A517QHV7"/>
<dbReference type="KEGG" id="tpol:Mal48_03680"/>
<dbReference type="Proteomes" id="UP000315724">
    <property type="component" value="Chromosome"/>
</dbReference>
<keyword evidence="2" id="KW-1185">Reference proteome</keyword>
<evidence type="ECO:0000313" key="1">
    <source>
        <dbReference type="EMBL" id="QDT31137.1"/>
    </source>
</evidence>